<dbReference type="Proteomes" id="UP000230066">
    <property type="component" value="Unassembled WGS sequence"/>
</dbReference>
<sequence>MIPIRSANNYVEELIDTRAARSLVNQRWLKLRGIIGLRFRDVKEALCGITGEPLAIAGKVDLDVRLGGTRQTHTFVVVCHMALDVIVGMDLLTLLHCIINLDRQLVQTPRGNVRFLPTITSAHDSTSHVSLEDDHNKDIDNLIQSVDAPPQTIRQLTNLINRYTDVFAWDGTK</sequence>
<dbReference type="EMBL" id="JXXN02022940">
    <property type="protein sequence ID" value="THD17933.1"/>
    <property type="molecule type" value="Genomic_DNA"/>
</dbReference>
<keyword evidence="2" id="KW-1185">Reference proteome</keyword>
<gene>
    <name evidence="1" type="ORF">D915_011239</name>
</gene>
<dbReference type="SUPFAM" id="SSF50630">
    <property type="entry name" value="Acid proteases"/>
    <property type="match status" value="1"/>
</dbReference>
<dbReference type="Gene3D" id="2.40.70.10">
    <property type="entry name" value="Acid Proteases"/>
    <property type="match status" value="1"/>
</dbReference>
<reference evidence="1" key="1">
    <citation type="submission" date="2019-03" db="EMBL/GenBank/DDBJ databases">
        <title>Improved annotation for the trematode Fasciola hepatica.</title>
        <authorList>
            <person name="Choi Y.-J."/>
            <person name="Martin J."/>
            <person name="Mitreva M."/>
        </authorList>
    </citation>
    <scope>NUCLEOTIDE SEQUENCE [LARGE SCALE GENOMIC DNA]</scope>
</reference>
<accession>A0A4E0QT39</accession>
<name>A0A4E0QT39_FASHE</name>
<dbReference type="InterPro" id="IPR021109">
    <property type="entry name" value="Peptidase_aspartic_dom_sf"/>
</dbReference>
<organism evidence="1 2">
    <name type="scientific">Fasciola hepatica</name>
    <name type="common">Liver fluke</name>
    <dbReference type="NCBI Taxonomy" id="6192"/>
    <lineage>
        <taxon>Eukaryota</taxon>
        <taxon>Metazoa</taxon>
        <taxon>Spiralia</taxon>
        <taxon>Lophotrochozoa</taxon>
        <taxon>Platyhelminthes</taxon>
        <taxon>Trematoda</taxon>
        <taxon>Digenea</taxon>
        <taxon>Plagiorchiida</taxon>
        <taxon>Echinostomata</taxon>
        <taxon>Echinostomatoidea</taxon>
        <taxon>Fasciolidae</taxon>
        <taxon>Fasciola</taxon>
    </lineage>
</organism>
<evidence type="ECO:0000313" key="2">
    <source>
        <dbReference type="Proteomes" id="UP000230066"/>
    </source>
</evidence>
<evidence type="ECO:0000313" key="1">
    <source>
        <dbReference type="EMBL" id="THD17933.1"/>
    </source>
</evidence>
<comment type="caution">
    <text evidence="1">The sequence shown here is derived from an EMBL/GenBank/DDBJ whole genome shotgun (WGS) entry which is preliminary data.</text>
</comment>
<dbReference type="AlphaFoldDB" id="A0A4E0QT39"/>
<protein>
    <submittedName>
        <fullName evidence="1">Uncharacterized protein</fullName>
    </submittedName>
</protein>
<proteinExistence type="predicted"/>